<protein>
    <submittedName>
        <fullName evidence="1">STAS/SEC14 domain-containing protein</fullName>
    </submittedName>
</protein>
<name>A0ABW5EF17_9GAMM</name>
<sequence>MSVQRHGLSVGMERTNGEFFLSVRVCGKLTHRDYRAMVPILESAIAGVDNPRINVFFDATELDGWEARAAWDDLKLGLKHGRQFNRVALVGNRRWQELSTRVGSWFIGGEARFFEDQAEAMAWLEEAA</sequence>
<dbReference type="RefSeq" id="WP_265722374.1">
    <property type="nucleotide sequence ID" value="NZ_JAPIVK010000022.1"/>
</dbReference>
<dbReference type="InterPro" id="IPR038396">
    <property type="entry name" value="SpoIIAA-like_sf"/>
</dbReference>
<evidence type="ECO:0000313" key="1">
    <source>
        <dbReference type="EMBL" id="MFD2311772.1"/>
    </source>
</evidence>
<dbReference type="InterPro" id="IPR021866">
    <property type="entry name" value="SpoIIAA-like"/>
</dbReference>
<dbReference type="Proteomes" id="UP001597425">
    <property type="component" value="Unassembled WGS sequence"/>
</dbReference>
<evidence type="ECO:0000313" key="2">
    <source>
        <dbReference type="Proteomes" id="UP001597425"/>
    </source>
</evidence>
<reference evidence="2" key="1">
    <citation type="journal article" date="2019" name="Int. J. Syst. Evol. Microbiol.">
        <title>The Global Catalogue of Microorganisms (GCM) 10K type strain sequencing project: providing services to taxonomists for standard genome sequencing and annotation.</title>
        <authorList>
            <consortium name="The Broad Institute Genomics Platform"/>
            <consortium name="The Broad Institute Genome Sequencing Center for Infectious Disease"/>
            <person name="Wu L."/>
            <person name="Ma J."/>
        </authorList>
    </citation>
    <scope>NUCLEOTIDE SEQUENCE [LARGE SCALE GENOMIC DNA]</scope>
    <source>
        <strain evidence="2">KCTC 12848</strain>
    </source>
</reference>
<accession>A0ABW5EF17</accession>
<dbReference type="SUPFAM" id="SSF52091">
    <property type="entry name" value="SpoIIaa-like"/>
    <property type="match status" value="1"/>
</dbReference>
<proteinExistence type="predicted"/>
<gene>
    <name evidence="1" type="ORF">ACFSKX_15190</name>
</gene>
<comment type="caution">
    <text evidence="1">The sequence shown here is derived from an EMBL/GenBank/DDBJ whole genome shotgun (WGS) entry which is preliminary data.</text>
</comment>
<dbReference type="Pfam" id="PF11964">
    <property type="entry name" value="SpoIIAA-like"/>
    <property type="match status" value="1"/>
</dbReference>
<dbReference type="InterPro" id="IPR036513">
    <property type="entry name" value="STAS_dom_sf"/>
</dbReference>
<dbReference type="EMBL" id="JBHUJD010000022">
    <property type="protein sequence ID" value="MFD2311772.1"/>
    <property type="molecule type" value="Genomic_DNA"/>
</dbReference>
<keyword evidence="2" id="KW-1185">Reference proteome</keyword>
<organism evidence="1 2">
    <name type="scientific">Microbulbifer halophilus</name>
    <dbReference type="NCBI Taxonomy" id="453963"/>
    <lineage>
        <taxon>Bacteria</taxon>
        <taxon>Pseudomonadati</taxon>
        <taxon>Pseudomonadota</taxon>
        <taxon>Gammaproteobacteria</taxon>
        <taxon>Cellvibrionales</taxon>
        <taxon>Microbulbiferaceae</taxon>
        <taxon>Microbulbifer</taxon>
    </lineage>
</organism>
<dbReference type="Gene3D" id="3.40.50.10600">
    <property type="entry name" value="SpoIIaa-like domains"/>
    <property type="match status" value="1"/>
</dbReference>